<comment type="similarity">
    <text evidence="1">Belongs to the chaperonin (HSP60) family.</text>
</comment>
<dbReference type="Gene3D" id="1.10.560.10">
    <property type="entry name" value="GroEL-like equatorial domain"/>
    <property type="match status" value="1"/>
</dbReference>
<dbReference type="InterPro" id="IPR001844">
    <property type="entry name" value="Cpn60/GroEL"/>
</dbReference>
<comment type="caution">
    <text evidence="3">The sequence shown here is derived from an EMBL/GenBank/DDBJ whole genome shotgun (WGS) entry which is preliminary data.</text>
</comment>
<dbReference type="InterPro" id="IPR002423">
    <property type="entry name" value="Cpn60/GroEL/TCP-1"/>
</dbReference>
<sequence>MEEGIIPGGVIAYLRCLEELDKLKDLTSEEETGVDIVRKALQEPLNRILINAGLEPGEILQKVKAEKDDYGFNAKTEQYEHLLDSGVIDPVKVARLALEYAASVAGLFITTECVIVKKQKDKEKMLAPAGEMI</sequence>
<dbReference type="Pfam" id="PF00118">
    <property type="entry name" value="Cpn60_TCP1"/>
    <property type="match status" value="1"/>
</dbReference>
<dbReference type="RefSeq" id="WP_314519367.1">
    <property type="nucleotide sequence ID" value="NZ_JASJOU010000022.1"/>
</dbReference>
<dbReference type="EMBL" id="JASJOU010000022">
    <property type="protein sequence ID" value="MDJ1506432.1"/>
    <property type="molecule type" value="Genomic_DNA"/>
</dbReference>
<dbReference type="AlphaFoldDB" id="A0AAE3UJS3"/>
<proteinExistence type="inferred from homology"/>
<accession>A0AAE3UJS3</accession>
<gene>
    <name evidence="3" type="ORF">QNI22_37630</name>
</gene>
<keyword evidence="4" id="KW-1185">Reference proteome</keyword>
<dbReference type="PANTHER" id="PTHR45633">
    <property type="entry name" value="60 KDA HEAT SHOCK PROTEIN, MITOCHONDRIAL"/>
    <property type="match status" value="1"/>
</dbReference>
<evidence type="ECO:0000313" key="3">
    <source>
        <dbReference type="EMBL" id="MDJ1506432.1"/>
    </source>
</evidence>
<evidence type="ECO:0000256" key="2">
    <source>
        <dbReference type="ARBA" id="ARBA00023186"/>
    </source>
</evidence>
<dbReference type="GO" id="GO:0140662">
    <property type="term" value="F:ATP-dependent protein folding chaperone"/>
    <property type="evidence" value="ECO:0007669"/>
    <property type="project" value="InterPro"/>
</dbReference>
<reference evidence="3" key="1">
    <citation type="submission" date="2023-05" db="EMBL/GenBank/DDBJ databases">
        <authorList>
            <person name="Zhang X."/>
        </authorList>
    </citation>
    <scope>NUCLEOTIDE SEQUENCE</scope>
    <source>
        <strain evidence="3">BD1B2-1</strain>
    </source>
</reference>
<protein>
    <submittedName>
        <fullName evidence="3">TCP-1/cpn60 chaperonin family protein</fullName>
    </submittedName>
</protein>
<dbReference type="InterPro" id="IPR027413">
    <property type="entry name" value="GROEL-like_equatorial_sf"/>
</dbReference>
<keyword evidence="2" id="KW-0143">Chaperone</keyword>
<name>A0AAE3UJS3_9BACT</name>
<evidence type="ECO:0000313" key="4">
    <source>
        <dbReference type="Proteomes" id="UP001232063"/>
    </source>
</evidence>
<dbReference type="GO" id="GO:0005524">
    <property type="term" value="F:ATP binding"/>
    <property type="evidence" value="ECO:0007669"/>
    <property type="project" value="InterPro"/>
</dbReference>
<evidence type="ECO:0000256" key="1">
    <source>
        <dbReference type="ARBA" id="ARBA00006607"/>
    </source>
</evidence>
<dbReference type="SUPFAM" id="SSF48592">
    <property type="entry name" value="GroEL equatorial domain-like"/>
    <property type="match status" value="1"/>
</dbReference>
<organism evidence="3 4">
    <name type="scientific">Xanthocytophaga agilis</name>
    <dbReference type="NCBI Taxonomy" id="3048010"/>
    <lineage>
        <taxon>Bacteria</taxon>
        <taxon>Pseudomonadati</taxon>
        <taxon>Bacteroidota</taxon>
        <taxon>Cytophagia</taxon>
        <taxon>Cytophagales</taxon>
        <taxon>Rhodocytophagaceae</taxon>
        <taxon>Xanthocytophaga</taxon>
    </lineage>
</organism>
<dbReference type="GO" id="GO:0042026">
    <property type="term" value="P:protein refolding"/>
    <property type="evidence" value="ECO:0007669"/>
    <property type="project" value="InterPro"/>
</dbReference>
<dbReference type="Proteomes" id="UP001232063">
    <property type="component" value="Unassembled WGS sequence"/>
</dbReference>